<organism evidence="1 2">
    <name type="scientific">Phytophthora nicotianae CJ01A1</name>
    <dbReference type="NCBI Taxonomy" id="1317063"/>
    <lineage>
        <taxon>Eukaryota</taxon>
        <taxon>Sar</taxon>
        <taxon>Stramenopiles</taxon>
        <taxon>Oomycota</taxon>
        <taxon>Peronosporomycetes</taxon>
        <taxon>Peronosporales</taxon>
        <taxon>Peronosporaceae</taxon>
        <taxon>Phytophthora</taxon>
    </lineage>
</organism>
<reference evidence="1 2" key="1">
    <citation type="submission" date="2013-11" db="EMBL/GenBank/DDBJ databases">
        <title>The Genome Sequence of Phytophthora parasitica CJ01A1.</title>
        <authorList>
            <consortium name="The Broad Institute Genomics Platform"/>
            <person name="Russ C."/>
            <person name="Tyler B."/>
            <person name="Panabieres F."/>
            <person name="Shan W."/>
            <person name="Tripathy S."/>
            <person name="Grunwald N."/>
            <person name="Machado M."/>
            <person name="Johnson C.S."/>
            <person name="Walker B."/>
            <person name="Young S.K."/>
            <person name="Zeng Q."/>
            <person name="Gargeya S."/>
            <person name="Fitzgerald M."/>
            <person name="Haas B."/>
            <person name="Abouelleil A."/>
            <person name="Allen A.W."/>
            <person name="Alvarado L."/>
            <person name="Arachchi H.M."/>
            <person name="Berlin A.M."/>
            <person name="Chapman S.B."/>
            <person name="Gainer-Dewar J."/>
            <person name="Goldberg J."/>
            <person name="Griggs A."/>
            <person name="Gujja S."/>
            <person name="Hansen M."/>
            <person name="Howarth C."/>
            <person name="Imamovic A."/>
            <person name="Ireland A."/>
            <person name="Larimer J."/>
            <person name="McCowan C."/>
            <person name="Murphy C."/>
            <person name="Pearson M."/>
            <person name="Poon T.W."/>
            <person name="Priest M."/>
            <person name="Roberts A."/>
            <person name="Saif S."/>
            <person name="Shea T."/>
            <person name="Sisk P."/>
            <person name="Sykes S."/>
            <person name="Wortman J."/>
            <person name="Nusbaum C."/>
            <person name="Birren B."/>
        </authorList>
    </citation>
    <scope>NUCLEOTIDE SEQUENCE [LARGE SCALE GENOMIC DNA]</scope>
    <source>
        <strain evidence="1 2">CJ01A1</strain>
    </source>
</reference>
<dbReference type="AlphaFoldDB" id="W2WPN2"/>
<evidence type="ECO:0000313" key="2">
    <source>
        <dbReference type="Proteomes" id="UP000018958"/>
    </source>
</evidence>
<evidence type="ECO:0008006" key="3">
    <source>
        <dbReference type="Google" id="ProtNLM"/>
    </source>
</evidence>
<feature type="non-terminal residue" evidence="1">
    <location>
        <position position="1"/>
    </location>
</feature>
<dbReference type="EMBL" id="ANIX01002418">
    <property type="protein sequence ID" value="ETP12118.1"/>
    <property type="molecule type" value="Genomic_DNA"/>
</dbReference>
<dbReference type="InterPro" id="IPR036397">
    <property type="entry name" value="RNaseH_sf"/>
</dbReference>
<gene>
    <name evidence="1" type="ORF">F441_12448</name>
</gene>
<name>W2WPN2_PHYNI</name>
<comment type="caution">
    <text evidence="1">The sequence shown here is derived from an EMBL/GenBank/DDBJ whole genome shotgun (WGS) entry which is preliminary data.</text>
</comment>
<sequence>IAIRGDYKRKTSCLSSSVLGANGAIDYYNTEGTLDQVQFLKCLSKPFLPKKRYYPGPNNAWILEGAAIPMDLEIVYFLRSIGVAPTFLPAYSSFFNPIECEFFF</sequence>
<accession>W2WPN2</accession>
<dbReference type="OrthoDB" id="123070at2759"/>
<evidence type="ECO:0000313" key="1">
    <source>
        <dbReference type="EMBL" id="ETP12118.1"/>
    </source>
</evidence>
<protein>
    <recommendedName>
        <fullName evidence="3">Tc1-like transposase DDE domain-containing protein</fullName>
    </recommendedName>
</protein>
<proteinExistence type="predicted"/>
<dbReference type="GO" id="GO:0003676">
    <property type="term" value="F:nucleic acid binding"/>
    <property type="evidence" value="ECO:0007669"/>
    <property type="project" value="InterPro"/>
</dbReference>
<dbReference type="Proteomes" id="UP000018958">
    <property type="component" value="Unassembled WGS sequence"/>
</dbReference>
<dbReference type="Gene3D" id="3.30.420.10">
    <property type="entry name" value="Ribonuclease H-like superfamily/Ribonuclease H"/>
    <property type="match status" value="1"/>
</dbReference>